<sequence>MKNRMERINSLLRKEISLIIMQDINDPRIGFISIISVDCSSDLKNAKVYFTSQSNDKKKMEMLLNRASGFIGHRLGEKMRLKYIPHLFFIYNNTEIIPETDIG</sequence>
<dbReference type="SUPFAM" id="SSF89919">
    <property type="entry name" value="Ribosome-binding factor A, RbfA"/>
    <property type="match status" value="1"/>
</dbReference>
<keyword evidence="2" id="KW-0963">Cytoplasm</keyword>
<dbReference type="HAMAP" id="MF_00003">
    <property type="entry name" value="RbfA"/>
    <property type="match status" value="1"/>
</dbReference>
<comment type="similarity">
    <text evidence="2">Belongs to the RbfA family.</text>
</comment>
<keyword evidence="1 2" id="KW-0690">Ribosome biogenesis</keyword>
<dbReference type="InterPro" id="IPR015946">
    <property type="entry name" value="KH_dom-like_a/b"/>
</dbReference>
<proteinExistence type="inferred from homology"/>
<dbReference type="AlphaFoldDB" id="A0A7C4UCD8"/>
<dbReference type="GO" id="GO:0043024">
    <property type="term" value="F:ribosomal small subunit binding"/>
    <property type="evidence" value="ECO:0007669"/>
    <property type="project" value="TreeGrafter"/>
</dbReference>
<evidence type="ECO:0000256" key="2">
    <source>
        <dbReference type="HAMAP-Rule" id="MF_00003"/>
    </source>
</evidence>
<gene>
    <name evidence="2 3" type="primary">rbfA</name>
    <name evidence="3" type="ORF">ENV67_03305</name>
</gene>
<dbReference type="Pfam" id="PF02033">
    <property type="entry name" value="RBFA"/>
    <property type="match status" value="1"/>
</dbReference>
<comment type="function">
    <text evidence="2">One of several proteins that assist in the late maturation steps of the functional core of the 30S ribosomal subunit. Associates with free 30S ribosomal subunits (but not with 30S subunits that are part of 70S ribosomes or polysomes). Required for efficient processing of 16S rRNA. May interact with the 5'-terminal helix region of 16S rRNA.</text>
</comment>
<reference evidence="3" key="1">
    <citation type="journal article" date="2020" name="mSystems">
        <title>Genome- and Community-Level Interaction Insights into Carbon Utilization and Element Cycling Functions of Hydrothermarchaeota in Hydrothermal Sediment.</title>
        <authorList>
            <person name="Zhou Z."/>
            <person name="Liu Y."/>
            <person name="Xu W."/>
            <person name="Pan J."/>
            <person name="Luo Z.H."/>
            <person name="Li M."/>
        </authorList>
    </citation>
    <scope>NUCLEOTIDE SEQUENCE [LARGE SCALE GENOMIC DNA]</scope>
    <source>
        <strain evidence="3">SpSt-780</strain>
    </source>
</reference>
<comment type="caution">
    <text evidence="3">The sequence shown here is derived from an EMBL/GenBank/DDBJ whole genome shotgun (WGS) entry which is preliminary data.</text>
</comment>
<comment type="subunit">
    <text evidence="2">Monomer. Binds 30S ribosomal subunits, but not 50S ribosomal subunits or 70S ribosomes.</text>
</comment>
<accession>A0A7C4UCD8</accession>
<evidence type="ECO:0000313" key="3">
    <source>
        <dbReference type="EMBL" id="HGW91552.1"/>
    </source>
</evidence>
<dbReference type="GO" id="GO:0005829">
    <property type="term" value="C:cytosol"/>
    <property type="evidence" value="ECO:0007669"/>
    <property type="project" value="TreeGrafter"/>
</dbReference>
<name>A0A7C4UCD8_UNCW3</name>
<dbReference type="PANTHER" id="PTHR33515">
    <property type="entry name" value="RIBOSOME-BINDING FACTOR A, CHLOROPLASTIC-RELATED"/>
    <property type="match status" value="1"/>
</dbReference>
<dbReference type="NCBIfam" id="TIGR00082">
    <property type="entry name" value="rbfA"/>
    <property type="match status" value="1"/>
</dbReference>
<dbReference type="EMBL" id="DTHG01000037">
    <property type="protein sequence ID" value="HGW91552.1"/>
    <property type="molecule type" value="Genomic_DNA"/>
</dbReference>
<dbReference type="GO" id="GO:0030490">
    <property type="term" value="P:maturation of SSU-rRNA"/>
    <property type="evidence" value="ECO:0007669"/>
    <property type="project" value="UniProtKB-UniRule"/>
</dbReference>
<dbReference type="Gene3D" id="3.30.300.20">
    <property type="match status" value="1"/>
</dbReference>
<organism evidence="3">
    <name type="scientific">candidate division WOR-3 bacterium</name>
    <dbReference type="NCBI Taxonomy" id="2052148"/>
    <lineage>
        <taxon>Bacteria</taxon>
        <taxon>Bacteria division WOR-3</taxon>
    </lineage>
</organism>
<comment type="subcellular location">
    <subcellularLocation>
        <location evidence="2">Cytoplasm</location>
    </subcellularLocation>
</comment>
<dbReference type="InterPro" id="IPR000238">
    <property type="entry name" value="RbfA"/>
</dbReference>
<dbReference type="InterPro" id="IPR023799">
    <property type="entry name" value="RbfA_dom_sf"/>
</dbReference>
<protein>
    <recommendedName>
        <fullName evidence="2">Ribosome-binding factor A</fullName>
    </recommendedName>
</protein>
<dbReference type="PANTHER" id="PTHR33515:SF1">
    <property type="entry name" value="RIBOSOME-BINDING FACTOR A, CHLOROPLASTIC-RELATED"/>
    <property type="match status" value="1"/>
</dbReference>
<evidence type="ECO:0000256" key="1">
    <source>
        <dbReference type="ARBA" id="ARBA00022517"/>
    </source>
</evidence>